<evidence type="ECO:0000313" key="3">
    <source>
        <dbReference type="Proteomes" id="UP000034329"/>
    </source>
</evidence>
<feature type="region of interest" description="Disordered" evidence="1">
    <location>
        <begin position="43"/>
        <end position="67"/>
    </location>
</feature>
<dbReference type="AlphaFoldDB" id="A0A0G1MRI4"/>
<sequence length="67" mass="7886">MNRGELNLVFRLAEAALKRMEKERLDFDLLDWAASAPQKEVIEPKKHRKKYKKRKAIQQPREGVNAP</sequence>
<proteinExistence type="predicted"/>
<dbReference type="Proteomes" id="UP000034329">
    <property type="component" value="Unassembled WGS sequence"/>
</dbReference>
<evidence type="ECO:0000256" key="1">
    <source>
        <dbReference type="SAM" id="MobiDB-lite"/>
    </source>
</evidence>
<gene>
    <name evidence="2" type="ORF">UX13_C0003G0021</name>
</gene>
<evidence type="ECO:0000313" key="2">
    <source>
        <dbReference type="EMBL" id="KKU10809.1"/>
    </source>
</evidence>
<organism evidence="2 3">
    <name type="scientific">Candidatus Woesebacteria bacterium GW2011_GWB1_45_5</name>
    <dbReference type="NCBI Taxonomy" id="1618581"/>
    <lineage>
        <taxon>Bacteria</taxon>
        <taxon>Candidatus Woeseibacteriota</taxon>
    </lineage>
</organism>
<dbReference type="EMBL" id="LCLA01000003">
    <property type="protein sequence ID" value="KKU10809.1"/>
    <property type="molecule type" value="Genomic_DNA"/>
</dbReference>
<reference evidence="2 3" key="1">
    <citation type="journal article" date="2015" name="Nature">
        <title>rRNA introns, odd ribosomes, and small enigmatic genomes across a large radiation of phyla.</title>
        <authorList>
            <person name="Brown C.T."/>
            <person name="Hug L.A."/>
            <person name="Thomas B.C."/>
            <person name="Sharon I."/>
            <person name="Castelle C.J."/>
            <person name="Singh A."/>
            <person name="Wilkins M.J."/>
            <person name="Williams K.H."/>
            <person name="Banfield J.F."/>
        </authorList>
    </citation>
    <scope>NUCLEOTIDE SEQUENCE [LARGE SCALE GENOMIC DNA]</scope>
</reference>
<feature type="compositionally biased region" description="Basic residues" evidence="1">
    <location>
        <begin position="45"/>
        <end position="56"/>
    </location>
</feature>
<name>A0A0G1MRI4_9BACT</name>
<accession>A0A0G1MRI4</accession>
<comment type="caution">
    <text evidence="2">The sequence shown here is derived from an EMBL/GenBank/DDBJ whole genome shotgun (WGS) entry which is preliminary data.</text>
</comment>
<protein>
    <submittedName>
        <fullName evidence="2">Uncharacterized protein</fullName>
    </submittedName>
</protein>